<feature type="transmembrane region" description="Helical" evidence="1">
    <location>
        <begin position="73"/>
        <end position="92"/>
    </location>
</feature>
<organism evidence="2 3">
    <name type="scientific">Lelliottia nimipressuralis</name>
    <dbReference type="NCBI Taxonomy" id="69220"/>
    <lineage>
        <taxon>Bacteria</taxon>
        <taxon>Pseudomonadati</taxon>
        <taxon>Pseudomonadota</taxon>
        <taxon>Gammaproteobacteria</taxon>
        <taxon>Enterobacterales</taxon>
        <taxon>Enterobacteriaceae</taxon>
        <taxon>Lelliottia</taxon>
    </lineage>
</organism>
<accession>A0ABY3P5Y4</accession>
<dbReference type="InterPro" id="IPR021329">
    <property type="entry name" value="DUF2938"/>
</dbReference>
<dbReference type="Pfam" id="PF11158">
    <property type="entry name" value="DUF2938"/>
    <property type="match status" value="1"/>
</dbReference>
<keyword evidence="3" id="KW-1185">Reference proteome</keyword>
<dbReference type="EMBL" id="VTFR01000002">
    <property type="protein sequence ID" value="TYT34850.1"/>
    <property type="molecule type" value="Genomic_DNA"/>
</dbReference>
<name>A0ABY3P5Y4_9ENTR</name>
<feature type="transmembrane region" description="Helical" evidence="1">
    <location>
        <begin position="104"/>
        <end position="129"/>
    </location>
</feature>
<protein>
    <submittedName>
        <fullName evidence="2">DUF2938 domain-containing protein</fullName>
    </submittedName>
</protein>
<feature type="transmembrane region" description="Helical" evidence="1">
    <location>
        <begin position="135"/>
        <end position="156"/>
    </location>
</feature>
<keyword evidence="1" id="KW-0472">Membrane</keyword>
<feature type="transmembrane region" description="Helical" evidence="1">
    <location>
        <begin position="38"/>
        <end position="61"/>
    </location>
</feature>
<evidence type="ECO:0000313" key="2">
    <source>
        <dbReference type="EMBL" id="TYT34850.1"/>
    </source>
</evidence>
<reference evidence="2 3" key="1">
    <citation type="submission" date="2019-08" db="EMBL/GenBank/DDBJ databases">
        <title>The draft genome of Lelliottia nimipressuralis strain CICC 24156.</title>
        <authorList>
            <person name="Wu W."/>
            <person name="Feng Y."/>
            <person name="Zong Z."/>
        </authorList>
    </citation>
    <scope>NUCLEOTIDE SEQUENCE [LARGE SCALE GENOMIC DNA]</scope>
    <source>
        <strain evidence="2 3">CICC 24156</strain>
    </source>
</reference>
<gene>
    <name evidence="2" type="ORF">FZO59_04195</name>
</gene>
<evidence type="ECO:0000313" key="3">
    <source>
        <dbReference type="Proteomes" id="UP000323910"/>
    </source>
</evidence>
<dbReference type="Proteomes" id="UP000323910">
    <property type="component" value="Unassembled WGS sequence"/>
</dbReference>
<keyword evidence="1" id="KW-1133">Transmembrane helix</keyword>
<feature type="transmembrane region" description="Helical" evidence="1">
    <location>
        <begin position="6"/>
        <end position="26"/>
    </location>
</feature>
<sequence length="161" mass="17523">MDMMLVFKTVITGMGATGVMDLWSCFQKRTLKVPPLNYALVGRWILGLPGGTFCHHTIVSAPPLRGELLTGWVFHYLTGILFAVVPLTLYGAEWFTHPSLSTGLLAGLLTLFAPFLILQPALGFGIAASRTPRPWLARLFSVLTHLAYGVGLYIAASMMSV</sequence>
<proteinExistence type="predicted"/>
<keyword evidence="1" id="KW-0812">Transmembrane</keyword>
<dbReference type="RefSeq" id="WP_129034954.1">
    <property type="nucleotide sequence ID" value="NZ_SDDX01000007.1"/>
</dbReference>
<comment type="caution">
    <text evidence="2">The sequence shown here is derived from an EMBL/GenBank/DDBJ whole genome shotgun (WGS) entry which is preliminary data.</text>
</comment>
<evidence type="ECO:0000256" key="1">
    <source>
        <dbReference type="SAM" id="Phobius"/>
    </source>
</evidence>